<evidence type="ECO:0000256" key="2">
    <source>
        <dbReference type="ARBA" id="ARBA00022649"/>
    </source>
</evidence>
<keyword evidence="6" id="KW-0460">Magnesium</keyword>
<keyword evidence="5" id="KW-0378">Hydrolase</keyword>
<dbReference type="PANTHER" id="PTHR33653">
    <property type="entry name" value="RIBONUCLEASE VAPC2"/>
    <property type="match status" value="1"/>
</dbReference>
<dbReference type="Pfam" id="PF01850">
    <property type="entry name" value="PIN"/>
    <property type="match status" value="1"/>
</dbReference>
<evidence type="ECO:0000256" key="1">
    <source>
        <dbReference type="ARBA" id="ARBA00001946"/>
    </source>
</evidence>
<evidence type="ECO:0000256" key="7">
    <source>
        <dbReference type="ARBA" id="ARBA00038093"/>
    </source>
</evidence>
<comment type="similarity">
    <text evidence="7">Belongs to the PINc/VapC protein family.</text>
</comment>
<evidence type="ECO:0000256" key="3">
    <source>
        <dbReference type="ARBA" id="ARBA00022722"/>
    </source>
</evidence>
<proteinExistence type="inferred from homology"/>
<accession>A0A6S6U4R4</accession>
<evidence type="ECO:0000259" key="8">
    <source>
        <dbReference type="Pfam" id="PF01850"/>
    </source>
</evidence>
<keyword evidence="2" id="KW-1277">Toxin-antitoxin system</keyword>
<feature type="domain" description="PIN" evidence="8">
    <location>
        <begin position="16"/>
        <end position="153"/>
    </location>
</feature>
<dbReference type="PANTHER" id="PTHR33653:SF1">
    <property type="entry name" value="RIBONUCLEASE VAPC2"/>
    <property type="match status" value="1"/>
</dbReference>
<dbReference type="InterPro" id="IPR050556">
    <property type="entry name" value="Type_II_TA_system_RNase"/>
</dbReference>
<gene>
    <name evidence="9" type="ORF">HELGO_WM55551</name>
</gene>
<keyword evidence="3" id="KW-0540">Nuclease</keyword>
<evidence type="ECO:0000256" key="6">
    <source>
        <dbReference type="ARBA" id="ARBA00022842"/>
    </source>
</evidence>
<evidence type="ECO:0000256" key="5">
    <source>
        <dbReference type="ARBA" id="ARBA00022801"/>
    </source>
</evidence>
<reference evidence="9" key="1">
    <citation type="submission" date="2020-01" db="EMBL/GenBank/DDBJ databases">
        <authorList>
            <person name="Meier V. D."/>
            <person name="Meier V D."/>
        </authorList>
    </citation>
    <scope>NUCLEOTIDE SEQUENCE</scope>
    <source>
        <strain evidence="9">HLG_WM_MAG_02</strain>
    </source>
</reference>
<dbReference type="GO" id="GO:0004518">
    <property type="term" value="F:nuclease activity"/>
    <property type="evidence" value="ECO:0007669"/>
    <property type="project" value="UniProtKB-KW"/>
</dbReference>
<organism evidence="9">
    <name type="scientific">uncultured Sulfurovum sp</name>
    <dbReference type="NCBI Taxonomy" id="269237"/>
    <lineage>
        <taxon>Bacteria</taxon>
        <taxon>Pseudomonadati</taxon>
        <taxon>Campylobacterota</taxon>
        <taxon>Epsilonproteobacteria</taxon>
        <taxon>Campylobacterales</taxon>
        <taxon>Sulfurovaceae</taxon>
        <taxon>Sulfurovum</taxon>
        <taxon>environmental samples</taxon>
    </lineage>
</organism>
<dbReference type="AlphaFoldDB" id="A0A6S6U4R4"/>
<protein>
    <recommendedName>
        <fullName evidence="8">PIN domain-containing protein</fullName>
    </recommendedName>
</protein>
<dbReference type="EMBL" id="CACVAZ010000169">
    <property type="protein sequence ID" value="CAA6823803.1"/>
    <property type="molecule type" value="Genomic_DNA"/>
</dbReference>
<dbReference type="GO" id="GO:0046872">
    <property type="term" value="F:metal ion binding"/>
    <property type="evidence" value="ECO:0007669"/>
    <property type="project" value="UniProtKB-KW"/>
</dbReference>
<dbReference type="InterPro" id="IPR029060">
    <property type="entry name" value="PIN-like_dom_sf"/>
</dbReference>
<dbReference type="Gene3D" id="3.40.50.1010">
    <property type="entry name" value="5'-nuclease"/>
    <property type="match status" value="1"/>
</dbReference>
<keyword evidence="4" id="KW-0479">Metal-binding</keyword>
<evidence type="ECO:0000256" key="4">
    <source>
        <dbReference type="ARBA" id="ARBA00022723"/>
    </source>
</evidence>
<dbReference type="SUPFAM" id="SSF88723">
    <property type="entry name" value="PIN domain-like"/>
    <property type="match status" value="1"/>
</dbReference>
<comment type="cofactor">
    <cofactor evidence="1">
        <name>Mg(2+)</name>
        <dbReference type="ChEBI" id="CHEBI:18420"/>
    </cofactor>
</comment>
<sequence>MLRYSFFVLYWVDTSYLLDTNIISYLTDSKSPHRNSVKEKLFSLSEEDKVAVSIVTLYELAYGLATFEKTKKDDDNRDEKLFESGIEFIKEYLDIFPLSVEEIDIFGKIKAKYKQEIGINTKALKKNDLDFLIASTAISQGAILVSNDSIFGDILDYGFGLELEKWV</sequence>
<name>A0A6S6U4R4_9BACT</name>
<dbReference type="InterPro" id="IPR002716">
    <property type="entry name" value="PIN_dom"/>
</dbReference>
<dbReference type="CDD" id="cd09881">
    <property type="entry name" value="PIN_VapC4-5_FitB-like"/>
    <property type="match status" value="1"/>
</dbReference>
<evidence type="ECO:0000313" key="9">
    <source>
        <dbReference type="EMBL" id="CAA6823803.1"/>
    </source>
</evidence>
<dbReference type="GO" id="GO:0016787">
    <property type="term" value="F:hydrolase activity"/>
    <property type="evidence" value="ECO:0007669"/>
    <property type="project" value="UniProtKB-KW"/>
</dbReference>